<evidence type="ECO:0000313" key="2">
    <source>
        <dbReference type="EMBL" id="KEZ90106.1"/>
    </source>
</evidence>
<dbReference type="Proteomes" id="UP000028525">
    <property type="component" value="Unassembled WGS sequence"/>
</dbReference>
<comment type="caution">
    <text evidence="2">The sequence shown here is derived from an EMBL/GenBank/DDBJ whole genome shotgun (WGS) entry which is preliminary data.</text>
</comment>
<proteinExistence type="predicted"/>
<dbReference type="EMBL" id="JPME01000013">
    <property type="protein sequence ID" value="KEZ90106.1"/>
    <property type="molecule type" value="Genomic_DNA"/>
</dbReference>
<dbReference type="AlphaFoldDB" id="A0A084JMC2"/>
<keyword evidence="3" id="KW-1185">Reference proteome</keyword>
<keyword evidence="1" id="KW-1133">Transmembrane helix</keyword>
<evidence type="ECO:0000256" key="1">
    <source>
        <dbReference type="SAM" id="Phobius"/>
    </source>
</evidence>
<organism evidence="2 3">
    <name type="scientific">Lacrimispora celerecrescens</name>
    <dbReference type="NCBI Taxonomy" id="29354"/>
    <lineage>
        <taxon>Bacteria</taxon>
        <taxon>Bacillati</taxon>
        <taxon>Bacillota</taxon>
        <taxon>Clostridia</taxon>
        <taxon>Lachnospirales</taxon>
        <taxon>Lachnospiraceae</taxon>
        <taxon>Lacrimispora</taxon>
    </lineage>
</organism>
<accession>A0A084JMC2</accession>
<evidence type="ECO:0000313" key="3">
    <source>
        <dbReference type="Proteomes" id="UP000028525"/>
    </source>
</evidence>
<keyword evidence="1" id="KW-0812">Transmembrane</keyword>
<gene>
    <name evidence="2" type="ORF">IO98_11490</name>
</gene>
<name>A0A084JMC2_9FIRM</name>
<feature type="transmembrane region" description="Helical" evidence="1">
    <location>
        <begin position="57"/>
        <end position="76"/>
    </location>
</feature>
<feature type="transmembrane region" description="Helical" evidence="1">
    <location>
        <begin position="21"/>
        <end position="51"/>
    </location>
</feature>
<keyword evidence="1" id="KW-0472">Membrane</keyword>
<dbReference type="STRING" id="29354.IO98_11490"/>
<sequence length="85" mass="9827">MNAFFTKPLSVRQHKMEVLLIVLRTVAPLCAKGVNTQTTSVVFVAVIYYFLKVEHLNVVYTMFTICFLIVQLFMLLEPYPNIKNN</sequence>
<protein>
    <submittedName>
        <fullName evidence="2">Uncharacterized protein</fullName>
    </submittedName>
</protein>
<reference evidence="2 3" key="1">
    <citation type="submission" date="2014-07" db="EMBL/GenBank/DDBJ databases">
        <title>Draft genome of Clostridium celerecrescens 152B isolated from sediments associated with methane hydrate from Krishna Godavari basin.</title>
        <authorList>
            <person name="Honkalas V.S."/>
            <person name="Dabir A.P."/>
            <person name="Arora P."/>
            <person name="Dhakephalkar P.K."/>
        </authorList>
    </citation>
    <scope>NUCLEOTIDE SEQUENCE [LARGE SCALE GENOMIC DNA]</scope>
    <source>
        <strain evidence="2 3">152B</strain>
    </source>
</reference>